<dbReference type="VEuPathDB" id="VectorBase:SCAU003176"/>
<feature type="region of interest" description="Disordered" evidence="2">
    <location>
        <begin position="1"/>
        <end position="29"/>
    </location>
</feature>
<feature type="compositionally biased region" description="Basic and acidic residues" evidence="2">
    <location>
        <begin position="491"/>
        <end position="501"/>
    </location>
</feature>
<feature type="coiled-coil region" evidence="1">
    <location>
        <begin position="190"/>
        <end position="260"/>
    </location>
</feature>
<reference evidence="3" key="1">
    <citation type="submission" date="2020-05" db="UniProtKB">
        <authorList>
            <consortium name="EnsemblMetazoa"/>
        </authorList>
    </citation>
    <scope>IDENTIFICATION</scope>
    <source>
        <strain evidence="3">USDA</strain>
    </source>
</reference>
<protein>
    <recommendedName>
        <fullName evidence="5">Janus kinase and microtubule-interacting protein C-terminal domain-containing protein</fullName>
    </recommendedName>
</protein>
<evidence type="ECO:0000313" key="3">
    <source>
        <dbReference type="EnsemblMetazoa" id="SCAU003176-PC"/>
    </source>
</evidence>
<evidence type="ECO:0000256" key="1">
    <source>
        <dbReference type="SAM" id="Coils"/>
    </source>
</evidence>
<proteinExistence type="predicted"/>
<evidence type="ECO:0000256" key="2">
    <source>
        <dbReference type="SAM" id="MobiDB-lite"/>
    </source>
</evidence>
<feature type="coiled-coil region" evidence="1">
    <location>
        <begin position="1322"/>
        <end position="1403"/>
    </location>
</feature>
<dbReference type="Gene3D" id="1.20.5.170">
    <property type="match status" value="1"/>
</dbReference>
<feature type="region of interest" description="Disordered" evidence="2">
    <location>
        <begin position="1058"/>
        <end position="1077"/>
    </location>
</feature>
<feature type="region of interest" description="Disordered" evidence="2">
    <location>
        <begin position="1082"/>
        <end position="1105"/>
    </location>
</feature>
<sequence length="1656" mass="186671">MADKLNKTTSSISSSNTTKASPARPNSREADLMTKLAEHISDNYRMVKQRQQKFYDLTNQMKGQEEHSAAGRLRGKCAPPEEWQEVYSPKNKLKRKKTLSTSLTSVTDSVNQEKRTRIEGIQLNCRGKLILKENQSVANEQGSVPPRGNAAGKQEKLAAKPPLPPHTPNKTMPSETNAPKVVAAPPPPRLKRKLQENVQTIQKLNALAEQLRLEINELKSNLTTERGAVRVLRAQNEAETRKWKTEVKKLQNVVEHLKKNGASRKSETNSTSNAEILPQAAAVGGLVNYEIQRLTNEVNALKEANKALEEKKVINCDADRRKAADIRELKDSYEIRLTQIQKSAKNEISRLLEEIKTKERNIGQLKKDLQTLQNSKNTSRNATTTNQNNSTNKTTTLNLNKKPKNSNNNSNNNNNNVNYNNKNTTTDNNANQAAPVSSCGNDAGIAKSPQPTKQQEPQSNQQKSSNPGDDDSAAVAAENKEELSKQTNKTNQEETSSKEEIENSNEISKLKNIELINNTKNVTTNLQRSTKILTTRDNDKNADDHNDENATIRAPNLCTSLKSIHQQLKALDIPEVHNDCMNLLNENGQFATLLTTTKVTSNNKNTHPSATTINNTTIDNLITPPSPATMSANGVNIGNGKMTAPAAIAHDVSTHRLEEHHLSQELTQHLNTKAIEEAKQTDLHNHSHSDSDSALSSAPPSISPQPPANGVEPTDIWQTIRSYSSDIEKLQKEVDSLQKENEKLRQELNVAKDQIIDLEGAALENNANNEKHQQLLERIKCLEETENDLREQNELLEFRILELEDNASDKWSLQTNPSSEVPQGNQNVWACSADRSQPKPDPFEMLFGSNSHTSTMSSVQLDSGIISPQSQGLHDDLIDITNEELCRRLGDLLKKNSLEEEEKHCLQQVLNLVQQLDALTPRSGPNSLLANTSSEEATSMDMVKSRISEYSSTSSSPLSSLRSCNEKNSNSSISKSASTSGAATPRIVATVQPYNSSAGYSHGPSSQQTVPHNTPTDSPRKTRPQHWHNNSLSESGVFVESDFLSDSGDNTVCTQTDFEDCSSPSGPPGPYSHHLLCSPTKNVPAHLNQNQPHHLHHPPSPNLSDQKRLQYYKDRLNLLEGKVLIYESSGDVQAKRLAERLQREILLEKEVKELRDRVEFLESENCTLEEEKCEFEEAENDTRLRLQRLEIELEILSQRNIELEMSREALSAKYKDCHSECLILRDDLSTSETHVRHLEEDKQKAKENFEFLHNLLPVLLVCNTAACTWSQTQESRQQIVCGKADMCTSISGLDLAASLNRLPQSPVRETAANSSVCNSEICKCLEREVQHLKEEVKCLRHQIKELNSRHYAAMESADSHWVDLEREYKEREEQFQAKEQSLKQKIQKLQDCLKEDARSANEKICQLEETEQGLKTCLVKVSKEHQKLLEDHQCLVSEFERFKEQHDQLREQQKPLTEGLEMEKKRNKGLMDELTFMRKLQQETELQTKHELDGIRNEMFDLRKEYLHIEVTNGELREEVATLELQVDTLQKSHRDSEEKVRCLTDEIRTKDEICQKLEKRLERSEGYSLADELGDTPTKRFKREEIKDLKTASKGLGSALRHMSECEKMLPTQKQFQTVARDVKKLADTLLNGETSDEEKAQRPPKLILTEITRI</sequence>
<feature type="coiled-coil region" evidence="1">
    <location>
        <begin position="720"/>
        <end position="806"/>
    </location>
</feature>
<feature type="compositionally biased region" description="Low complexity" evidence="2">
    <location>
        <begin position="7"/>
        <end position="21"/>
    </location>
</feature>
<name>A0A1I8NYD0_STOCA</name>
<dbReference type="OrthoDB" id="6424487at2759"/>
<dbReference type="EnsemblMetazoa" id="SCAU003176-RC">
    <property type="protein sequence ID" value="SCAU003176-PC"/>
    <property type="gene ID" value="SCAU003176"/>
</dbReference>
<feature type="compositionally biased region" description="Polar residues" evidence="2">
    <location>
        <begin position="168"/>
        <end position="177"/>
    </location>
</feature>
<dbReference type="STRING" id="35570.A0A1I8NYD0"/>
<gene>
    <name evidence="3" type="primary">106081582</name>
</gene>
<feature type="region of interest" description="Disordered" evidence="2">
    <location>
        <begin position="681"/>
        <end position="713"/>
    </location>
</feature>
<feature type="region of interest" description="Disordered" evidence="2">
    <location>
        <begin position="366"/>
        <end position="503"/>
    </location>
</feature>
<dbReference type="KEGG" id="scac:106081582"/>
<dbReference type="PANTHER" id="PTHR18937">
    <property type="entry name" value="STRUCTURAL MAINTENANCE OF CHROMOSOMES SMC FAMILY MEMBER"/>
    <property type="match status" value="1"/>
</dbReference>
<feature type="compositionally biased region" description="Low complexity" evidence="2">
    <location>
        <begin position="948"/>
        <end position="983"/>
    </location>
</feature>
<keyword evidence="1" id="KW-0175">Coiled coil</keyword>
<keyword evidence="4" id="KW-1185">Reference proteome</keyword>
<feature type="compositionally biased region" description="Polar residues" evidence="2">
    <location>
        <begin position="449"/>
        <end position="467"/>
    </location>
</feature>
<feature type="compositionally biased region" description="Polar residues" evidence="2">
    <location>
        <begin position="923"/>
        <end position="937"/>
    </location>
</feature>
<feature type="region of interest" description="Disordered" evidence="2">
    <location>
        <begin position="920"/>
        <end position="1031"/>
    </location>
</feature>
<feature type="compositionally biased region" description="Polar residues" evidence="2">
    <location>
        <begin position="992"/>
        <end position="1017"/>
    </location>
</feature>
<feature type="compositionally biased region" description="Low complexity" evidence="2">
    <location>
        <begin position="377"/>
        <end position="431"/>
    </location>
</feature>
<feature type="coiled-coil region" evidence="1">
    <location>
        <begin position="1144"/>
        <end position="1255"/>
    </location>
</feature>
<organism evidence="3 4">
    <name type="scientific">Stomoxys calcitrans</name>
    <name type="common">Stable fly</name>
    <name type="synonym">Conops calcitrans</name>
    <dbReference type="NCBI Taxonomy" id="35570"/>
    <lineage>
        <taxon>Eukaryota</taxon>
        <taxon>Metazoa</taxon>
        <taxon>Ecdysozoa</taxon>
        <taxon>Arthropoda</taxon>
        <taxon>Hexapoda</taxon>
        <taxon>Insecta</taxon>
        <taxon>Pterygota</taxon>
        <taxon>Neoptera</taxon>
        <taxon>Endopterygota</taxon>
        <taxon>Diptera</taxon>
        <taxon>Brachycera</taxon>
        <taxon>Muscomorpha</taxon>
        <taxon>Muscoidea</taxon>
        <taxon>Muscidae</taxon>
        <taxon>Stomoxys</taxon>
    </lineage>
</organism>
<evidence type="ECO:0000313" key="4">
    <source>
        <dbReference type="Proteomes" id="UP000095300"/>
    </source>
</evidence>
<feature type="compositionally biased region" description="Basic and acidic residues" evidence="2">
    <location>
        <begin position="681"/>
        <end position="691"/>
    </location>
</feature>
<evidence type="ECO:0008006" key="5">
    <source>
        <dbReference type="Google" id="ProtNLM"/>
    </source>
</evidence>
<dbReference type="SUPFAM" id="SSF57997">
    <property type="entry name" value="Tropomyosin"/>
    <property type="match status" value="1"/>
</dbReference>
<accession>A0A1I8NYD0</accession>
<dbReference type="Proteomes" id="UP000095300">
    <property type="component" value="Unassembled WGS sequence"/>
</dbReference>
<feature type="region of interest" description="Disordered" evidence="2">
    <location>
        <begin position="136"/>
        <end position="188"/>
    </location>
</feature>
<feature type="coiled-coil region" evidence="1">
    <location>
        <begin position="1513"/>
        <end position="1561"/>
    </location>
</feature>